<reference evidence="1" key="1">
    <citation type="journal article" date="2014" name="Front. Microbiol.">
        <title>High frequency of phylogenetically diverse reductive dehalogenase-homologous genes in deep subseafloor sedimentary metagenomes.</title>
        <authorList>
            <person name="Kawai M."/>
            <person name="Futagami T."/>
            <person name="Toyoda A."/>
            <person name="Takaki Y."/>
            <person name="Nishi S."/>
            <person name="Hori S."/>
            <person name="Arai W."/>
            <person name="Tsubouchi T."/>
            <person name="Morono Y."/>
            <person name="Uchiyama I."/>
            <person name="Ito T."/>
            <person name="Fujiyama A."/>
            <person name="Inagaki F."/>
            <person name="Takami H."/>
        </authorList>
    </citation>
    <scope>NUCLEOTIDE SEQUENCE</scope>
    <source>
        <strain evidence="1">Expedition CK06-06</strain>
    </source>
</reference>
<dbReference type="EMBL" id="BARS01047517">
    <property type="protein sequence ID" value="GAG28379.1"/>
    <property type="molecule type" value="Genomic_DNA"/>
</dbReference>
<dbReference type="AlphaFoldDB" id="X0WBQ3"/>
<gene>
    <name evidence="1" type="ORF">S01H1_71362</name>
</gene>
<sequence length="103" mass="11246">MDEWNRDAEGLKMTFPVLVEPCEGRFVATLVGAPEVRVVAPTRDEALAALRNQITRRVAQGELSSVEVAAGGISDFAGRYADDPVIRQICSEVYEQRDAEAHG</sequence>
<protein>
    <submittedName>
        <fullName evidence="1">Uncharacterized protein</fullName>
    </submittedName>
</protein>
<organism evidence="1">
    <name type="scientific">marine sediment metagenome</name>
    <dbReference type="NCBI Taxonomy" id="412755"/>
    <lineage>
        <taxon>unclassified sequences</taxon>
        <taxon>metagenomes</taxon>
        <taxon>ecological metagenomes</taxon>
    </lineage>
</organism>
<comment type="caution">
    <text evidence="1">The sequence shown here is derived from an EMBL/GenBank/DDBJ whole genome shotgun (WGS) entry which is preliminary data.</text>
</comment>
<proteinExistence type="predicted"/>
<name>X0WBQ3_9ZZZZ</name>
<accession>X0WBQ3</accession>
<evidence type="ECO:0000313" key="1">
    <source>
        <dbReference type="EMBL" id="GAG28379.1"/>
    </source>
</evidence>